<evidence type="ECO:0000313" key="3">
    <source>
        <dbReference type="Proteomes" id="UP000830583"/>
    </source>
</evidence>
<keyword evidence="1" id="KW-1133">Transmembrane helix</keyword>
<accession>A0ABY4KHW0</accession>
<feature type="transmembrane region" description="Helical" evidence="1">
    <location>
        <begin position="38"/>
        <end position="56"/>
    </location>
</feature>
<dbReference type="EMBL" id="CP096205">
    <property type="protein sequence ID" value="UPQ80371.1"/>
    <property type="molecule type" value="Genomic_DNA"/>
</dbReference>
<dbReference type="Proteomes" id="UP000830583">
    <property type="component" value="Chromosome"/>
</dbReference>
<organism evidence="2 3">
    <name type="scientific">Flavobacterium azooxidireducens</name>
    <dbReference type="NCBI Taxonomy" id="1871076"/>
    <lineage>
        <taxon>Bacteria</taxon>
        <taxon>Pseudomonadati</taxon>
        <taxon>Bacteroidota</taxon>
        <taxon>Flavobacteriia</taxon>
        <taxon>Flavobacteriales</taxon>
        <taxon>Flavobacteriaceae</taxon>
        <taxon>Flavobacterium</taxon>
    </lineage>
</organism>
<name>A0ABY4KHW0_9FLAO</name>
<reference evidence="2" key="1">
    <citation type="submission" date="2022-04" db="EMBL/GenBank/DDBJ databases">
        <title>Consumption of N2O by Flavobacterium azooxidireducens sp. nov. isolated from Decomposing Leaf Litter of Phragmites australis (Cav.).</title>
        <authorList>
            <person name="Behrendt U."/>
            <person name="Spanner T."/>
            <person name="Augustin J."/>
            <person name="Horn M.A."/>
            <person name="Kolb S."/>
            <person name="Ulrich A."/>
        </authorList>
    </citation>
    <scope>NUCLEOTIDE SEQUENCE</scope>
    <source>
        <strain evidence="2">IGB 4-14</strain>
    </source>
</reference>
<gene>
    <name evidence="2" type="ORF">M0M57_05910</name>
</gene>
<dbReference type="RefSeq" id="WP_248436262.1">
    <property type="nucleotide sequence ID" value="NZ_CP096205.1"/>
</dbReference>
<keyword evidence="1" id="KW-0472">Membrane</keyword>
<evidence type="ECO:0000256" key="1">
    <source>
        <dbReference type="SAM" id="Phobius"/>
    </source>
</evidence>
<evidence type="ECO:0000313" key="2">
    <source>
        <dbReference type="EMBL" id="UPQ80371.1"/>
    </source>
</evidence>
<protein>
    <submittedName>
        <fullName evidence="2">Uncharacterized protein</fullName>
    </submittedName>
</protein>
<keyword evidence="3" id="KW-1185">Reference proteome</keyword>
<proteinExistence type="predicted"/>
<feature type="transmembrane region" description="Helical" evidence="1">
    <location>
        <begin position="7"/>
        <end position="26"/>
    </location>
</feature>
<keyword evidence="1" id="KW-0812">Transmembrane</keyword>
<sequence>MKPKKSLFSIALLTIILIIGIVWDGWYERIKNPNDPAITPIFIIICVVIGWVLYFISSKNK</sequence>